<sequence length="103" mass="11822">MIFNNGKEALRKLKSIIDSGEDLPDLILLDLNMPIMDGWQFLDNFTQIEVDKKIIIYIVSSSIDPVDIERSKKYGMVSNFVVKPISTDKVKEIMQEIAENNFL</sequence>
<accession>A0A5J4IZK3</accession>
<dbReference type="PANTHER" id="PTHR44520">
    <property type="entry name" value="RESPONSE REGULATOR RCP1-RELATED"/>
    <property type="match status" value="1"/>
</dbReference>
<dbReference type="InterPro" id="IPR001789">
    <property type="entry name" value="Sig_transdc_resp-reg_receiver"/>
</dbReference>
<evidence type="ECO:0000313" key="3">
    <source>
        <dbReference type="EMBL" id="GER60406.1"/>
    </source>
</evidence>
<name>A0A5J4IZK3_9FLAO</name>
<dbReference type="InterPro" id="IPR011006">
    <property type="entry name" value="CheY-like_superfamily"/>
</dbReference>
<evidence type="ECO:0000313" key="4">
    <source>
        <dbReference type="Proteomes" id="UP000326509"/>
    </source>
</evidence>
<dbReference type="PROSITE" id="PS50110">
    <property type="entry name" value="RESPONSE_REGULATORY"/>
    <property type="match status" value="1"/>
</dbReference>
<comment type="caution">
    <text evidence="3">The sequence shown here is derived from an EMBL/GenBank/DDBJ whole genome shotgun (WGS) entry which is preliminary data.</text>
</comment>
<dbReference type="SUPFAM" id="SSF52172">
    <property type="entry name" value="CheY-like"/>
    <property type="match status" value="1"/>
</dbReference>
<dbReference type="RefSeq" id="WP_235904715.1">
    <property type="nucleotide sequence ID" value="NZ_BKCG01000007.1"/>
</dbReference>
<dbReference type="Gene3D" id="3.40.50.2300">
    <property type="match status" value="1"/>
</dbReference>
<reference evidence="3 4" key="1">
    <citation type="submission" date="2019-08" db="EMBL/GenBank/DDBJ databases">
        <title>Draft genome sequence of Ulvibacter marinus type strain NBRC 109484.</title>
        <authorList>
            <person name="Kawano K."/>
            <person name="Ushijima N."/>
            <person name="Kihara M."/>
            <person name="Itoh H."/>
        </authorList>
    </citation>
    <scope>NUCLEOTIDE SEQUENCE [LARGE SCALE GENOMIC DNA]</scope>
    <source>
        <strain evidence="3 4">NBRC 109484</strain>
    </source>
</reference>
<feature type="modified residue" description="4-aspartylphosphate" evidence="1">
    <location>
        <position position="30"/>
    </location>
</feature>
<protein>
    <submittedName>
        <fullName evidence="3">Response regulator</fullName>
    </submittedName>
</protein>
<organism evidence="3 4">
    <name type="scientific">Patiriisocius marinus</name>
    <dbReference type="NCBI Taxonomy" id="1397112"/>
    <lineage>
        <taxon>Bacteria</taxon>
        <taxon>Pseudomonadati</taxon>
        <taxon>Bacteroidota</taxon>
        <taxon>Flavobacteriia</taxon>
        <taxon>Flavobacteriales</taxon>
        <taxon>Flavobacteriaceae</taxon>
        <taxon>Patiriisocius</taxon>
    </lineage>
</organism>
<evidence type="ECO:0000259" key="2">
    <source>
        <dbReference type="PROSITE" id="PS50110"/>
    </source>
</evidence>
<dbReference type="InterPro" id="IPR052893">
    <property type="entry name" value="TCS_response_regulator"/>
</dbReference>
<dbReference type="GO" id="GO:0000160">
    <property type="term" value="P:phosphorelay signal transduction system"/>
    <property type="evidence" value="ECO:0007669"/>
    <property type="project" value="InterPro"/>
</dbReference>
<keyword evidence="4" id="KW-1185">Reference proteome</keyword>
<dbReference type="Proteomes" id="UP000326509">
    <property type="component" value="Unassembled WGS sequence"/>
</dbReference>
<keyword evidence="1" id="KW-0597">Phosphoprotein</keyword>
<dbReference type="AlphaFoldDB" id="A0A5J4IZK3"/>
<dbReference type="Pfam" id="PF00072">
    <property type="entry name" value="Response_reg"/>
    <property type="match status" value="1"/>
</dbReference>
<dbReference type="PANTHER" id="PTHR44520:SF2">
    <property type="entry name" value="RESPONSE REGULATOR RCP1"/>
    <property type="match status" value="1"/>
</dbReference>
<dbReference type="EMBL" id="BKCG01000007">
    <property type="protein sequence ID" value="GER60406.1"/>
    <property type="molecule type" value="Genomic_DNA"/>
</dbReference>
<proteinExistence type="predicted"/>
<feature type="domain" description="Response regulatory" evidence="2">
    <location>
        <begin position="1"/>
        <end position="98"/>
    </location>
</feature>
<gene>
    <name evidence="3" type="ORF">ULMA_25140</name>
</gene>
<evidence type="ECO:0000256" key="1">
    <source>
        <dbReference type="PROSITE-ProRule" id="PRU00169"/>
    </source>
</evidence>